<dbReference type="GO" id="GO:0046933">
    <property type="term" value="F:proton-transporting ATP synthase activity, rotational mechanism"/>
    <property type="evidence" value="ECO:0007669"/>
    <property type="project" value="UniProtKB-UniRule"/>
</dbReference>
<gene>
    <name evidence="12" type="primary">atpB3</name>
    <name evidence="11" type="synonym">atpB</name>
    <name evidence="12" type="ORF">CM240_2287</name>
</gene>
<dbReference type="GO" id="GO:0045259">
    <property type="term" value="C:proton-transporting ATP synthase complex"/>
    <property type="evidence" value="ECO:0007669"/>
    <property type="project" value="UniProtKB-KW"/>
</dbReference>
<keyword evidence="4 11" id="KW-0138">CF(0)</keyword>
<dbReference type="KEGG" id="clt:CM240_2287"/>
<evidence type="ECO:0000256" key="2">
    <source>
        <dbReference type="ARBA" id="ARBA00006810"/>
    </source>
</evidence>
<evidence type="ECO:0000256" key="9">
    <source>
        <dbReference type="ARBA" id="ARBA00023136"/>
    </source>
</evidence>
<name>W6S0R3_9CLOT</name>
<dbReference type="InterPro" id="IPR023011">
    <property type="entry name" value="ATP_synth_F0_asu_AS"/>
</dbReference>
<feature type="transmembrane region" description="Helical" evidence="11">
    <location>
        <begin position="158"/>
        <end position="181"/>
    </location>
</feature>
<dbReference type="Gene3D" id="1.20.120.220">
    <property type="entry name" value="ATP synthase, F0 complex, subunit A"/>
    <property type="match status" value="1"/>
</dbReference>
<dbReference type="InterPro" id="IPR035908">
    <property type="entry name" value="F0_ATP_A_sf"/>
</dbReference>
<keyword evidence="8 11" id="KW-0406">Ion transport</keyword>
<dbReference type="PANTHER" id="PTHR42823:SF3">
    <property type="entry name" value="ATP SYNTHASE SUBUNIT A, CHLOROPLASTIC"/>
    <property type="match status" value="1"/>
</dbReference>
<organism evidence="12 13">
    <name type="scientific">Clostridium bornimense</name>
    <dbReference type="NCBI Taxonomy" id="1216932"/>
    <lineage>
        <taxon>Bacteria</taxon>
        <taxon>Bacillati</taxon>
        <taxon>Bacillota</taxon>
        <taxon>Clostridia</taxon>
        <taxon>Eubacteriales</taxon>
        <taxon>Clostridiaceae</taxon>
        <taxon>Clostridium</taxon>
    </lineage>
</organism>
<dbReference type="eggNOG" id="COG0356">
    <property type="taxonomic scope" value="Bacteria"/>
</dbReference>
<dbReference type="PROSITE" id="PS00449">
    <property type="entry name" value="ATPASE_A"/>
    <property type="match status" value="1"/>
</dbReference>
<evidence type="ECO:0000313" key="12">
    <source>
        <dbReference type="EMBL" id="CDM69424.1"/>
    </source>
</evidence>
<evidence type="ECO:0000256" key="4">
    <source>
        <dbReference type="ARBA" id="ARBA00022547"/>
    </source>
</evidence>
<evidence type="ECO:0000256" key="3">
    <source>
        <dbReference type="ARBA" id="ARBA00022448"/>
    </source>
</evidence>
<dbReference type="EMBL" id="HG917868">
    <property type="protein sequence ID" value="CDM69424.1"/>
    <property type="molecule type" value="Genomic_DNA"/>
</dbReference>
<evidence type="ECO:0000256" key="10">
    <source>
        <dbReference type="ARBA" id="ARBA00023310"/>
    </source>
</evidence>
<keyword evidence="5 11" id="KW-0812">Transmembrane</keyword>
<feature type="transmembrane region" description="Helical" evidence="11">
    <location>
        <begin position="81"/>
        <end position="103"/>
    </location>
</feature>
<keyword evidence="10 11" id="KW-0066">ATP synthesis</keyword>
<comment type="function">
    <text evidence="11">Key component of the proton channel; it plays a direct role in the translocation of protons across the membrane.</text>
</comment>
<dbReference type="PATRIC" id="fig|1216932.3.peg.2265"/>
<evidence type="ECO:0000256" key="7">
    <source>
        <dbReference type="ARBA" id="ARBA00022989"/>
    </source>
</evidence>
<dbReference type="InterPro" id="IPR000568">
    <property type="entry name" value="ATP_synth_F0_asu"/>
</dbReference>
<comment type="subcellular location">
    <subcellularLocation>
        <location evidence="11">Cell membrane</location>
        <topology evidence="11">Multi-pass membrane protein</topology>
    </subcellularLocation>
    <subcellularLocation>
        <location evidence="1">Membrane</location>
        <topology evidence="1">Multi-pass membrane protein</topology>
    </subcellularLocation>
</comment>
<dbReference type="HOGENOM" id="CLU_041018_2_0_9"/>
<keyword evidence="9 11" id="KW-0472">Membrane</keyword>
<dbReference type="Proteomes" id="UP000019426">
    <property type="component" value="Chromosome M2/40_rep1"/>
</dbReference>
<keyword evidence="11" id="KW-1003">Cell membrane</keyword>
<evidence type="ECO:0000256" key="1">
    <source>
        <dbReference type="ARBA" id="ARBA00004141"/>
    </source>
</evidence>
<evidence type="ECO:0000256" key="11">
    <source>
        <dbReference type="HAMAP-Rule" id="MF_01393"/>
    </source>
</evidence>
<feature type="transmembrane region" description="Helical" evidence="11">
    <location>
        <begin position="23"/>
        <end position="45"/>
    </location>
</feature>
<reference evidence="12 13" key="1">
    <citation type="submission" date="2013-11" db="EMBL/GenBank/DDBJ databases">
        <title>Complete genome sequence of Clostridum sp. M2/40.</title>
        <authorList>
            <person name="Wibberg D."/>
            <person name="Puehler A."/>
            <person name="Schlueter A."/>
        </authorList>
    </citation>
    <scope>NUCLEOTIDE SEQUENCE [LARGE SCALE GENOMIC DNA]</scope>
    <source>
        <strain evidence="13">M2/40</strain>
    </source>
</reference>
<dbReference type="GO" id="GO:0042777">
    <property type="term" value="P:proton motive force-driven plasma membrane ATP synthesis"/>
    <property type="evidence" value="ECO:0007669"/>
    <property type="project" value="TreeGrafter"/>
</dbReference>
<accession>W6S0R3</accession>
<feature type="transmembrane region" description="Helical" evidence="11">
    <location>
        <begin position="109"/>
        <end position="127"/>
    </location>
</feature>
<dbReference type="PRINTS" id="PR00123">
    <property type="entry name" value="ATPASEA"/>
</dbReference>
<keyword evidence="12" id="KW-0378">Hydrolase</keyword>
<comment type="similarity">
    <text evidence="2 11">Belongs to the ATPase A chain family.</text>
</comment>
<dbReference type="AlphaFoldDB" id="W6S0R3"/>
<evidence type="ECO:0000256" key="5">
    <source>
        <dbReference type="ARBA" id="ARBA00022692"/>
    </source>
</evidence>
<keyword evidence="13" id="KW-1185">Reference proteome</keyword>
<dbReference type="GO" id="GO:0016787">
    <property type="term" value="F:hydrolase activity"/>
    <property type="evidence" value="ECO:0007669"/>
    <property type="project" value="UniProtKB-KW"/>
</dbReference>
<dbReference type="HAMAP" id="MF_01393">
    <property type="entry name" value="ATP_synth_a_bact"/>
    <property type="match status" value="1"/>
</dbReference>
<protein>
    <recommendedName>
        <fullName evidence="11">ATP synthase subunit a</fullName>
    </recommendedName>
    <alternativeName>
        <fullName evidence="11">ATP synthase F0 sector subunit a</fullName>
    </alternativeName>
    <alternativeName>
        <fullName evidence="11">F-ATPase subunit 6</fullName>
    </alternativeName>
</protein>
<dbReference type="GO" id="GO:0005886">
    <property type="term" value="C:plasma membrane"/>
    <property type="evidence" value="ECO:0007669"/>
    <property type="project" value="UniProtKB-SubCell"/>
</dbReference>
<evidence type="ECO:0000313" key="13">
    <source>
        <dbReference type="Proteomes" id="UP000019426"/>
    </source>
</evidence>
<sequence>MKEAKVLYTFDFLGFKLKLTDQGLHSIIVQWAIMALIIIVAIILTRNLKSRPDRKQTVLEMLVTWIRDLVDSNMGKEYRKFVPFIGTIGIYLILLNLVGIFAIKPPTSDLSTTLGLAIVSFTVVNAYSMKSNGIVGYIKGLAHPMAFMFPLNLMERGIYLFTLTLRLFGNILVGTIIIDLVYNGLVCNLGNSLLGNFGFVLGLGLPIPLHFFFDLFDGAIQTFIFMMLTMANIKMVNED</sequence>
<dbReference type="NCBIfam" id="NF004484">
    <property type="entry name" value="PRK05815.3-2"/>
    <property type="match status" value="1"/>
</dbReference>
<dbReference type="Pfam" id="PF00119">
    <property type="entry name" value="ATP-synt_A"/>
    <property type="match status" value="1"/>
</dbReference>
<dbReference type="SUPFAM" id="SSF81336">
    <property type="entry name" value="F1F0 ATP synthase subunit A"/>
    <property type="match status" value="1"/>
</dbReference>
<evidence type="ECO:0000256" key="8">
    <source>
        <dbReference type="ARBA" id="ARBA00023065"/>
    </source>
</evidence>
<dbReference type="PANTHER" id="PTHR42823">
    <property type="entry name" value="ATP SYNTHASE SUBUNIT A, CHLOROPLASTIC"/>
    <property type="match status" value="1"/>
</dbReference>
<dbReference type="STRING" id="1216932.CM240_2287"/>
<keyword evidence="3 11" id="KW-0813">Transport</keyword>
<dbReference type="InterPro" id="IPR045082">
    <property type="entry name" value="ATP_syn_F0_a_bact/chloroplast"/>
</dbReference>
<dbReference type="CDD" id="cd00310">
    <property type="entry name" value="ATP-synt_Fo_a_6"/>
    <property type="match status" value="1"/>
</dbReference>
<keyword evidence="7 11" id="KW-1133">Transmembrane helix</keyword>
<keyword evidence="6 11" id="KW-0375">Hydrogen ion transport</keyword>
<dbReference type="RefSeq" id="WP_044039223.1">
    <property type="nucleotide sequence ID" value="NZ_HG917868.1"/>
</dbReference>
<proteinExistence type="inferred from homology"/>
<evidence type="ECO:0000256" key="6">
    <source>
        <dbReference type="ARBA" id="ARBA00022781"/>
    </source>
</evidence>
<feature type="transmembrane region" description="Helical" evidence="11">
    <location>
        <begin position="193"/>
        <end position="213"/>
    </location>
</feature>